<evidence type="ECO:0000313" key="3">
    <source>
        <dbReference type="EMBL" id="WEK48138.1"/>
    </source>
</evidence>
<feature type="chain" id="PRO_5042499609" description="Lipoprotein" evidence="2">
    <location>
        <begin position="27"/>
        <end position="97"/>
    </location>
</feature>
<reference evidence="3" key="1">
    <citation type="submission" date="2023-03" db="EMBL/GenBank/DDBJ databases">
        <title>Andean soil-derived lignocellulolytic bacterial consortium as a source of novel taxa and putative plastic-active enzymes.</title>
        <authorList>
            <person name="Diaz-Garcia L."/>
            <person name="Chuvochina M."/>
            <person name="Feuerriegel G."/>
            <person name="Bunk B."/>
            <person name="Sproer C."/>
            <person name="Streit W.R."/>
            <person name="Rodriguez L.M."/>
            <person name="Overmann J."/>
            <person name="Jimenez D.J."/>
        </authorList>
    </citation>
    <scope>NUCLEOTIDE SEQUENCE</scope>
    <source>
        <strain evidence="3">MAG 26</strain>
    </source>
</reference>
<proteinExistence type="predicted"/>
<organism evidence="3 4">
    <name type="scientific">Candidatus Andeanibacterium colombiense</name>
    <dbReference type="NCBI Taxonomy" id="3121345"/>
    <lineage>
        <taxon>Bacteria</taxon>
        <taxon>Pseudomonadati</taxon>
        <taxon>Pseudomonadota</taxon>
        <taxon>Alphaproteobacteria</taxon>
        <taxon>Sphingomonadales</taxon>
        <taxon>Sphingomonadaceae</taxon>
        <taxon>Candidatus Andeanibacterium</taxon>
    </lineage>
</organism>
<dbReference type="EMBL" id="CP119316">
    <property type="protein sequence ID" value="WEK48138.1"/>
    <property type="molecule type" value="Genomic_DNA"/>
</dbReference>
<sequence>MNIRSVLILVPLLAPALLLGACQKKADDTALTAKGEVLDGTIKDSQLPLDTLTSQPPLAPSQAKPGAAGSEDASDAALDQDPASLDAEQPAVESAVE</sequence>
<gene>
    <name evidence="3" type="ORF">P0Y56_07540</name>
</gene>
<evidence type="ECO:0000256" key="1">
    <source>
        <dbReference type="SAM" id="MobiDB-lite"/>
    </source>
</evidence>
<dbReference type="KEGG" id="acob:P0Y56_07540"/>
<feature type="signal peptide" evidence="2">
    <location>
        <begin position="1"/>
        <end position="26"/>
    </location>
</feature>
<keyword evidence="2" id="KW-0732">Signal</keyword>
<dbReference type="Proteomes" id="UP001218362">
    <property type="component" value="Chromosome"/>
</dbReference>
<protein>
    <recommendedName>
        <fullName evidence="5">Lipoprotein</fullName>
    </recommendedName>
</protein>
<evidence type="ECO:0000256" key="2">
    <source>
        <dbReference type="SAM" id="SignalP"/>
    </source>
</evidence>
<evidence type="ECO:0000313" key="4">
    <source>
        <dbReference type="Proteomes" id="UP001218362"/>
    </source>
</evidence>
<evidence type="ECO:0008006" key="5">
    <source>
        <dbReference type="Google" id="ProtNLM"/>
    </source>
</evidence>
<feature type="compositionally biased region" description="Low complexity" evidence="1">
    <location>
        <begin position="66"/>
        <end position="77"/>
    </location>
</feature>
<dbReference type="PROSITE" id="PS51257">
    <property type="entry name" value="PROKAR_LIPOPROTEIN"/>
    <property type="match status" value="1"/>
</dbReference>
<accession>A0AAJ5X9M8</accession>
<feature type="region of interest" description="Disordered" evidence="1">
    <location>
        <begin position="47"/>
        <end position="97"/>
    </location>
</feature>
<name>A0AAJ5X9M8_9SPHN</name>
<dbReference type="AlphaFoldDB" id="A0AAJ5X9M8"/>